<feature type="transmembrane region" description="Helical" evidence="1">
    <location>
        <begin position="29"/>
        <end position="47"/>
    </location>
</feature>
<dbReference type="AlphaFoldDB" id="A0A2T0S8B7"/>
<protein>
    <submittedName>
        <fullName evidence="2">Uncharacterized protein</fullName>
    </submittedName>
</protein>
<organism evidence="2 3">
    <name type="scientific">Umezawaea tangerina</name>
    <dbReference type="NCBI Taxonomy" id="84725"/>
    <lineage>
        <taxon>Bacteria</taxon>
        <taxon>Bacillati</taxon>
        <taxon>Actinomycetota</taxon>
        <taxon>Actinomycetes</taxon>
        <taxon>Pseudonocardiales</taxon>
        <taxon>Pseudonocardiaceae</taxon>
        <taxon>Umezawaea</taxon>
    </lineage>
</organism>
<name>A0A2T0S8B7_9PSEU</name>
<comment type="caution">
    <text evidence="2">The sequence shown here is derived from an EMBL/GenBank/DDBJ whole genome shotgun (WGS) entry which is preliminary data.</text>
</comment>
<keyword evidence="1" id="KW-1133">Transmembrane helix</keyword>
<gene>
    <name evidence="2" type="ORF">CLV43_1253</name>
</gene>
<evidence type="ECO:0000313" key="3">
    <source>
        <dbReference type="Proteomes" id="UP000239494"/>
    </source>
</evidence>
<keyword evidence="1" id="KW-0472">Membrane</keyword>
<reference evidence="2 3" key="1">
    <citation type="submission" date="2018-03" db="EMBL/GenBank/DDBJ databases">
        <title>Genomic Encyclopedia of Archaeal and Bacterial Type Strains, Phase II (KMG-II): from individual species to whole genera.</title>
        <authorList>
            <person name="Goeker M."/>
        </authorList>
    </citation>
    <scope>NUCLEOTIDE SEQUENCE [LARGE SCALE GENOMIC DNA]</scope>
    <source>
        <strain evidence="2 3">DSM 44720</strain>
    </source>
</reference>
<keyword evidence="1" id="KW-0812">Transmembrane</keyword>
<evidence type="ECO:0000313" key="2">
    <source>
        <dbReference type="EMBL" id="PRY29654.1"/>
    </source>
</evidence>
<sequence>MVATTIATPHTPAVVVVAAARGVVTVARFLGHFLLALFGVALLGTGLDH</sequence>
<accession>A0A2T0S8B7</accession>
<keyword evidence="3" id="KW-1185">Reference proteome</keyword>
<evidence type="ECO:0000256" key="1">
    <source>
        <dbReference type="SAM" id="Phobius"/>
    </source>
</evidence>
<dbReference type="EMBL" id="PVTF01000025">
    <property type="protein sequence ID" value="PRY29654.1"/>
    <property type="molecule type" value="Genomic_DNA"/>
</dbReference>
<dbReference type="RefSeq" id="WP_170156304.1">
    <property type="nucleotide sequence ID" value="NZ_PVTF01000025.1"/>
</dbReference>
<proteinExistence type="predicted"/>
<dbReference type="Proteomes" id="UP000239494">
    <property type="component" value="Unassembled WGS sequence"/>
</dbReference>